<organism evidence="3 4">
    <name type="scientific">Testicularia cyperi</name>
    <dbReference type="NCBI Taxonomy" id="1882483"/>
    <lineage>
        <taxon>Eukaryota</taxon>
        <taxon>Fungi</taxon>
        <taxon>Dikarya</taxon>
        <taxon>Basidiomycota</taxon>
        <taxon>Ustilaginomycotina</taxon>
        <taxon>Ustilaginomycetes</taxon>
        <taxon>Ustilaginales</taxon>
        <taxon>Anthracoideaceae</taxon>
        <taxon>Testicularia</taxon>
    </lineage>
</organism>
<evidence type="ECO:0000259" key="2">
    <source>
        <dbReference type="SMART" id="SM00128"/>
    </source>
</evidence>
<sequence>MSSQTGLRVQIATYNANLQGADATRHDLTPWLIPTAEQAPVKPVSSAPLSNEKVLHADAYKSRNARALSTHPSLPREAPDFYAVGFQELIPLHIGFAATGDSALYNTDLDIRKTIRPHQAVVSGNGMYASQEEGGGPEGYPLLCRVDLVGIALFVYARERTPFSINKATKSNTSAASRVKEIRTAKVGTGLGGVMGNKGGVGARIVVGAADGKGPDEVLTFVSSHLAAHDHNVLRRNRDWQQIVERMVFAPSCVSRLPLIQTPVAKLDPKNMDALKEKHAQSTQQSDKAKKAAPLDNNSYTIYDTTHLFVFGDLNHRIALGKSELERAASGSKKGPTSEPLSEERLHKALEVGDWSALAGYDQLNYQRLASPPKAFHGLTELPIDEAGIPPTYKYVVTRTGKKTKQKPGGITSDALDGQTLSKKRVPGWTDRILWASAPGKDDNDRHGAEVEFYRSIMQYTHSDHKPVTTLLRLPAPASGKAEVATLSQLNPYPALPAWNRQALAISGLLLDRLVGYTWSLLLLAGGGSLAGGIIEVLVIGIITAWWFSQSRTAA</sequence>
<dbReference type="InterPro" id="IPR000300">
    <property type="entry name" value="IPPc"/>
</dbReference>
<dbReference type="AlphaFoldDB" id="A0A317XM89"/>
<keyword evidence="4" id="KW-1185">Reference proteome</keyword>
<dbReference type="SUPFAM" id="SSF56219">
    <property type="entry name" value="DNase I-like"/>
    <property type="match status" value="1"/>
</dbReference>
<dbReference type="STRING" id="1882483.A0A317XM89"/>
<dbReference type="InterPro" id="IPR036691">
    <property type="entry name" value="Endo/exonu/phosph_ase_sf"/>
</dbReference>
<evidence type="ECO:0000313" key="4">
    <source>
        <dbReference type="Proteomes" id="UP000246740"/>
    </source>
</evidence>
<keyword evidence="1" id="KW-0472">Membrane</keyword>
<dbReference type="InterPro" id="IPR046985">
    <property type="entry name" value="IP5"/>
</dbReference>
<feature type="domain" description="Inositol polyphosphate-related phosphatase" evidence="2">
    <location>
        <begin position="5"/>
        <end position="480"/>
    </location>
</feature>
<dbReference type="GO" id="GO:0046856">
    <property type="term" value="P:phosphatidylinositol dephosphorylation"/>
    <property type="evidence" value="ECO:0007669"/>
    <property type="project" value="InterPro"/>
</dbReference>
<accession>A0A317XM89</accession>
<name>A0A317XM89_9BASI</name>
<dbReference type="PANTHER" id="PTHR11200:SF286">
    <property type="entry name" value="5-PHOSPHATASE, PUTATIVE (AFU_ORTHOLOGUE AFUA_5G07600)-RELATED"/>
    <property type="match status" value="1"/>
</dbReference>
<dbReference type="PANTHER" id="PTHR11200">
    <property type="entry name" value="INOSITOL 5-PHOSPHATASE"/>
    <property type="match status" value="1"/>
</dbReference>
<dbReference type="Pfam" id="PF22669">
    <property type="entry name" value="Exo_endo_phos2"/>
    <property type="match status" value="1"/>
</dbReference>
<protein>
    <submittedName>
        <fullName evidence="3">DNase I-like protein</fullName>
    </submittedName>
</protein>
<gene>
    <name evidence="3" type="ORF">BCV70DRAFT_32838</name>
</gene>
<keyword evidence="1" id="KW-1133">Transmembrane helix</keyword>
<dbReference type="InParanoid" id="A0A317XM89"/>
<feature type="transmembrane region" description="Helical" evidence="1">
    <location>
        <begin position="519"/>
        <end position="548"/>
    </location>
</feature>
<dbReference type="OrthoDB" id="62798at2759"/>
<dbReference type="SMART" id="SM00128">
    <property type="entry name" value="IPPc"/>
    <property type="match status" value="1"/>
</dbReference>
<dbReference type="EMBL" id="KZ819198">
    <property type="protein sequence ID" value="PWY98488.1"/>
    <property type="molecule type" value="Genomic_DNA"/>
</dbReference>
<proteinExistence type="predicted"/>
<reference evidence="3 4" key="1">
    <citation type="journal article" date="2018" name="Mol. Biol. Evol.">
        <title>Broad Genomic Sampling Reveals a Smut Pathogenic Ancestry of the Fungal Clade Ustilaginomycotina.</title>
        <authorList>
            <person name="Kijpornyongpan T."/>
            <person name="Mondo S.J."/>
            <person name="Barry K."/>
            <person name="Sandor L."/>
            <person name="Lee J."/>
            <person name="Lipzen A."/>
            <person name="Pangilinan J."/>
            <person name="LaButti K."/>
            <person name="Hainaut M."/>
            <person name="Henrissat B."/>
            <person name="Grigoriev I.V."/>
            <person name="Spatafora J.W."/>
            <person name="Aime M.C."/>
        </authorList>
    </citation>
    <scope>NUCLEOTIDE SEQUENCE [LARGE SCALE GENOMIC DNA]</scope>
    <source>
        <strain evidence="3 4">MCA 3645</strain>
    </source>
</reference>
<keyword evidence="1" id="KW-0812">Transmembrane</keyword>
<dbReference type="GO" id="GO:0004439">
    <property type="term" value="F:phosphatidylinositol-4,5-bisphosphate 5-phosphatase activity"/>
    <property type="evidence" value="ECO:0007669"/>
    <property type="project" value="TreeGrafter"/>
</dbReference>
<evidence type="ECO:0000313" key="3">
    <source>
        <dbReference type="EMBL" id="PWY98488.1"/>
    </source>
</evidence>
<dbReference type="Gene3D" id="3.60.10.10">
    <property type="entry name" value="Endonuclease/exonuclease/phosphatase"/>
    <property type="match status" value="1"/>
</dbReference>
<evidence type="ECO:0000256" key="1">
    <source>
        <dbReference type="SAM" id="Phobius"/>
    </source>
</evidence>
<dbReference type="Proteomes" id="UP000246740">
    <property type="component" value="Unassembled WGS sequence"/>
</dbReference>